<protein>
    <submittedName>
        <fullName evidence="1">Uncharacterized protein</fullName>
    </submittedName>
</protein>
<dbReference type="Gramene" id="Pp3c20_13100V3.4">
    <property type="protein sequence ID" value="Pp3c20_13100V3.4"/>
    <property type="gene ID" value="Pp3c20_13100"/>
</dbReference>
<dbReference type="EnsemblPlants" id="Pp3c20_13100V3.3">
    <property type="protein sequence ID" value="Pp3c20_13100V3.3"/>
    <property type="gene ID" value="Pp3c20_13100"/>
</dbReference>
<dbReference type="EnsemblPlants" id="Pp3c20_13100V3.4">
    <property type="protein sequence ID" value="Pp3c20_13100V3.4"/>
    <property type="gene ID" value="Pp3c20_13100"/>
</dbReference>
<keyword evidence="2" id="KW-1185">Reference proteome</keyword>
<dbReference type="EMBL" id="ABEU02000020">
    <property type="status" value="NOT_ANNOTATED_CDS"/>
    <property type="molecule type" value="Genomic_DNA"/>
</dbReference>
<accession>A0A7I4C1I1</accession>
<name>A0A7I4C1I1_PHYPA</name>
<reference evidence="1 2" key="1">
    <citation type="journal article" date="2008" name="Science">
        <title>The Physcomitrella genome reveals evolutionary insights into the conquest of land by plants.</title>
        <authorList>
            <person name="Rensing S."/>
            <person name="Lang D."/>
            <person name="Zimmer A."/>
            <person name="Terry A."/>
            <person name="Salamov A."/>
            <person name="Shapiro H."/>
            <person name="Nishiyama T."/>
            <person name="Perroud P.-F."/>
            <person name="Lindquist E."/>
            <person name="Kamisugi Y."/>
            <person name="Tanahashi T."/>
            <person name="Sakakibara K."/>
            <person name="Fujita T."/>
            <person name="Oishi K."/>
            <person name="Shin-I T."/>
            <person name="Kuroki Y."/>
            <person name="Toyoda A."/>
            <person name="Suzuki Y."/>
            <person name="Hashimoto A."/>
            <person name="Yamaguchi K."/>
            <person name="Sugano A."/>
            <person name="Kohara Y."/>
            <person name="Fujiyama A."/>
            <person name="Anterola A."/>
            <person name="Aoki S."/>
            <person name="Ashton N."/>
            <person name="Barbazuk W.B."/>
            <person name="Barker E."/>
            <person name="Bennetzen J."/>
            <person name="Bezanilla M."/>
            <person name="Blankenship R."/>
            <person name="Cho S.H."/>
            <person name="Dutcher S."/>
            <person name="Estelle M."/>
            <person name="Fawcett J.A."/>
            <person name="Gundlach H."/>
            <person name="Hanada K."/>
            <person name="Heyl A."/>
            <person name="Hicks K.A."/>
            <person name="Hugh J."/>
            <person name="Lohr M."/>
            <person name="Mayer K."/>
            <person name="Melkozernov A."/>
            <person name="Murata T."/>
            <person name="Nelson D."/>
            <person name="Pils B."/>
            <person name="Prigge M."/>
            <person name="Reiss B."/>
            <person name="Renner T."/>
            <person name="Rombauts S."/>
            <person name="Rushton P."/>
            <person name="Sanderfoot A."/>
            <person name="Schween G."/>
            <person name="Shiu S.-H."/>
            <person name="Stueber K."/>
            <person name="Theodoulou F.L."/>
            <person name="Tu H."/>
            <person name="Van de Peer Y."/>
            <person name="Verrier P.J."/>
            <person name="Waters E."/>
            <person name="Wood A."/>
            <person name="Yang L."/>
            <person name="Cove D."/>
            <person name="Cuming A."/>
            <person name="Hasebe M."/>
            <person name="Lucas S."/>
            <person name="Mishler D.B."/>
            <person name="Reski R."/>
            <person name="Grigoriev I."/>
            <person name="Quatrano R.S."/>
            <person name="Boore J.L."/>
        </authorList>
    </citation>
    <scope>NUCLEOTIDE SEQUENCE [LARGE SCALE GENOMIC DNA]</scope>
    <source>
        <strain evidence="1 2">cv. Gransden 2004</strain>
    </source>
</reference>
<dbReference type="Proteomes" id="UP000006727">
    <property type="component" value="Chromosome 20"/>
</dbReference>
<reference evidence="1 2" key="2">
    <citation type="journal article" date="2018" name="Plant J.">
        <title>The Physcomitrella patens chromosome-scale assembly reveals moss genome structure and evolution.</title>
        <authorList>
            <person name="Lang D."/>
            <person name="Ullrich K.K."/>
            <person name="Murat F."/>
            <person name="Fuchs J."/>
            <person name="Jenkins J."/>
            <person name="Haas F.B."/>
            <person name="Piednoel M."/>
            <person name="Gundlach H."/>
            <person name="Van Bel M."/>
            <person name="Meyberg R."/>
            <person name="Vives C."/>
            <person name="Morata J."/>
            <person name="Symeonidi A."/>
            <person name="Hiss M."/>
            <person name="Muchero W."/>
            <person name="Kamisugi Y."/>
            <person name="Saleh O."/>
            <person name="Blanc G."/>
            <person name="Decker E.L."/>
            <person name="van Gessel N."/>
            <person name="Grimwood J."/>
            <person name="Hayes R.D."/>
            <person name="Graham S.W."/>
            <person name="Gunter L.E."/>
            <person name="McDaniel S.F."/>
            <person name="Hoernstein S.N.W."/>
            <person name="Larsson A."/>
            <person name="Li F.W."/>
            <person name="Perroud P.F."/>
            <person name="Phillips J."/>
            <person name="Ranjan P."/>
            <person name="Rokshar D.S."/>
            <person name="Rothfels C.J."/>
            <person name="Schneider L."/>
            <person name="Shu S."/>
            <person name="Stevenson D.W."/>
            <person name="Thummler F."/>
            <person name="Tillich M."/>
            <person name="Villarreal Aguilar J.C."/>
            <person name="Widiez T."/>
            <person name="Wong G.K."/>
            <person name="Wymore A."/>
            <person name="Zhang Y."/>
            <person name="Zimmer A.D."/>
            <person name="Quatrano R.S."/>
            <person name="Mayer K.F.X."/>
            <person name="Goodstein D."/>
            <person name="Casacuberta J.M."/>
            <person name="Vandepoele K."/>
            <person name="Reski R."/>
            <person name="Cuming A.C."/>
            <person name="Tuskan G.A."/>
            <person name="Maumus F."/>
            <person name="Salse J."/>
            <person name="Schmutz J."/>
            <person name="Rensing S.A."/>
        </authorList>
    </citation>
    <scope>NUCLEOTIDE SEQUENCE [LARGE SCALE GENOMIC DNA]</scope>
    <source>
        <strain evidence="1 2">cv. Gransden 2004</strain>
    </source>
</reference>
<dbReference type="AlphaFoldDB" id="A0A7I4C1I1"/>
<dbReference type="Gramene" id="Pp3c20_13100V3.3">
    <property type="protein sequence ID" value="Pp3c20_13100V3.3"/>
    <property type="gene ID" value="Pp3c20_13100"/>
</dbReference>
<proteinExistence type="predicted"/>
<evidence type="ECO:0000313" key="2">
    <source>
        <dbReference type="Proteomes" id="UP000006727"/>
    </source>
</evidence>
<reference evidence="1" key="3">
    <citation type="submission" date="2020-12" db="UniProtKB">
        <authorList>
            <consortium name="EnsemblPlants"/>
        </authorList>
    </citation>
    <scope>IDENTIFICATION</scope>
</reference>
<organism evidence="1 2">
    <name type="scientific">Physcomitrium patens</name>
    <name type="common">Spreading-leaved earth moss</name>
    <name type="synonym">Physcomitrella patens</name>
    <dbReference type="NCBI Taxonomy" id="3218"/>
    <lineage>
        <taxon>Eukaryota</taxon>
        <taxon>Viridiplantae</taxon>
        <taxon>Streptophyta</taxon>
        <taxon>Embryophyta</taxon>
        <taxon>Bryophyta</taxon>
        <taxon>Bryophytina</taxon>
        <taxon>Bryopsida</taxon>
        <taxon>Funariidae</taxon>
        <taxon>Funariales</taxon>
        <taxon>Funariaceae</taxon>
        <taxon>Physcomitrium</taxon>
    </lineage>
</organism>
<dbReference type="EnsemblPlants" id="Pp3c20_13100V3.5">
    <property type="protein sequence ID" value="Pp3c20_13100V3.5"/>
    <property type="gene ID" value="Pp3c20_13100"/>
</dbReference>
<sequence length="80" mass="8969">MLVSKRLSLHHNLAWGMNFAPLLNCTSPEGYCDDDSNTSVCRGFLALTKFLRLSHRCCAVEALLQLDVSILSENLPQFQD</sequence>
<dbReference type="Gramene" id="Pp3c20_13100V3.5">
    <property type="protein sequence ID" value="Pp3c20_13100V3.5"/>
    <property type="gene ID" value="Pp3c20_13100"/>
</dbReference>
<evidence type="ECO:0000313" key="1">
    <source>
        <dbReference type="EnsemblPlants" id="Pp3c20_13100V3.5"/>
    </source>
</evidence>